<dbReference type="EMBL" id="JBFXLU010000094">
    <property type="protein sequence ID" value="KAL2842942.1"/>
    <property type="molecule type" value="Genomic_DNA"/>
</dbReference>
<gene>
    <name evidence="1" type="ORF">BJY01DRAFT_216114</name>
</gene>
<evidence type="ECO:0000313" key="1">
    <source>
        <dbReference type="EMBL" id="KAL2842942.1"/>
    </source>
</evidence>
<reference evidence="1 2" key="1">
    <citation type="submission" date="2024-07" db="EMBL/GenBank/DDBJ databases">
        <title>Section-level genome sequencing and comparative genomics of Aspergillus sections Usti and Cavernicolus.</title>
        <authorList>
            <consortium name="Lawrence Berkeley National Laboratory"/>
            <person name="Nybo J.L."/>
            <person name="Vesth T.C."/>
            <person name="Theobald S."/>
            <person name="Frisvad J.C."/>
            <person name="Larsen T.O."/>
            <person name="Kjaerboelling I."/>
            <person name="Rothschild-Mancinelli K."/>
            <person name="Lyhne E.K."/>
            <person name="Kogle M.E."/>
            <person name="Barry K."/>
            <person name="Clum A."/>
            <person name="Na H."/>
            <person name="Ledsgaard L."/>
            <person name="Lin J."/>
            <person name="Lipzen A."/>
            <person name="Kuo A."/>
            <person name="Riley R."/>
            <person name="Mondo S."/>
            <person name="Labutti K."/>
            <person name="Haridas S."/>
            <person name="Pangalinan J."/>
            <person name="Salamov A.A."/>
            <person name="Simmons B.A."/>
            <person name="Magnuson J.K."/>
            <person name="Chen J."/>
            <person name="Drula E."/>
            <person name="Henrissat B."/>
            <person name="Wiebenga A."/>
            <person name="Lubbers R.J."/>
            <person name="Gomes A.C."/>
            <person name="Makela M.R."/>
            <person name="Stajich J."/>
            <person name="Grigoriev I.V."/>
            <person name="Mortensen U.H."/>
            <person name="De Vries R.P."/>
            <person name="Baker S.E."/>
            <person name="Andersen M.R."/>
        </authorList>
    </citation>
    <scope>NUCLEOTIDE SEQUENCE [LARGE SCALE GENOMIC DNA]</scope>
    <source>
        <strain evidence="1 2">CBS 123904</strain>
    </source>
</reference>
<sequence length="180" mass="19871">MAPLKSSHGSHCRPVLNAGVGCKKYIKYLRITGQTEITLLLTPSAMEAKEHDGDDRVTRQGQKLSYQIDQLLRNQLAPRSPPRILIASRHSVPAILRETTPYKPVPSPVLNQMKKQIPTNNNVTFLTLRILLGPAKNSSVLTLSGAMPDDHICLLVILLPWLASGGLMKKDLLSDLYTSE</sequence>
<keyword evidence="2" id="KW-1185">Reference proteome</keyword>
<organism evidence="1 2">
    <name type="scientific">Aspergillus pseudoustus</name>
    <dbReference type="NCBI Taxonomy" id="1810923"/>
    <lineage>
        <taxon>Eukaryota</taxon>
        <taxon>Fungi</taxon>
        <taxon>Dikarya</taxon>
        <taxon>Ascomycota</taxon>
        <taxon>Pezizomycotina</taxon>
        <taxon>Eurotiomycetes</taxon>
        <taxon>Eurotiomycetidae</taxon>
        <taxon>Eurotiales</taxon>
        <taxon>Aspergillaceae</taxon>
        <taxon>Aspergillus</taxon>
        <taxon>Aspergillus subgen. Nidulantes</taxon>
    </lineage>
</organism>
<accession>A0ABR4JT13</accession>
<evidence type="ECO:0000313" key="2">
    <source>
        <dbReference type="Proteomes" id="UP001610446"/>
    </source>
</evidence>
<name>A0ABR4JT13_9EURO</name>
<protein>
    <submittedName>
        <fullName evidence="1">Uncharacterized protein</fullName>
    </submittedName>
</protein>
<dbReference type="Proteomes" id="UP001610446">
    <property type="component" value="Unassembled WGS sequence"/>
</dbReference>
<comment type="caution">
    <text evidence="1">The sequence shown here is derived from an EMBL/GenBank/DDBJ whole genome shotgun (WGS) entry which is preliminary data.</text>
</comment>
<proteinExistence type="predicted"/>